<evidence type="ECO:0000313" key="1">
    <source>
        <dbReference type="EMBL" id="TWI93439.1"/>
    </source>
</evidence>
<keyword evidence="1" id="KW-0430">Lectin</keyword>
<dbReference type="SUPFAM" id="SSF49899">
    <property type="entry name" value="Concanavalin A-like lectins/glucanases"/>
    <property type="match status" value="1"/>
</dbReference>
<dbReference type="InterPro" id="IPR013320">
    <property type="entry name" value="ConA-like_dom_sf"/>
</dbReference>
<dbReference type="EMBL" id="VLLF01000001">
    <property type="protein sequence ID" value="TWI93439.1"/>
    <property type="molecule type" value="Genomic_DNA"/>
</dbReference>
<comment type="caution">
    <text evidence="1">The sequence shown here is derived from an EMBL/GenBank/DDBJ whole genome shotgun (WGS) entry which is preliminary data.</text>
</comment>
<organism evidence="1 2">
    <name type="scientific">Roseibium hamelinense</name>
    <dbReference type="NCBI Taxonomy" id="150831"/>
    <lineage>
        <taxon>Bacteria</taxon>
        <taxon>Pseudomonadati</taxon>
        <taxon>Pseudomonadota</taxon>
        <taxon>Alphaproteobacteria</taxon>
        <taxon>Hyphomicrobiales</taxon>
        <taxon>Stappiaceae</taxon>
        <taxon>Roseibium</taxon>
    </lineage>
</organism>
<dbReference type="GO" id="GO:0030246">
    <property type="term" value="F:carbohydrate binding"/>
    <property type="evidence" value="ECO:0007669"/>
    <property type="project" value="UniProtKB-KW"/>
</dbReference>
<keyword evidence="2" id="KW-1185">Reference proteome</keyword>
<sequence length="219" mass="22952">MQTISGLAPVYTLAGDHGLSGEKGDYIQTEHSAALALAAGTIALTFTADTVEGRQGLFSKDGRGYDEGGHLTAWIKNGELLIRQQSDDKSEHLKVKDIDLKAGTTYHLAVSFGQDGLQVYLNGQLVAAEPEFKQGLELNDRAFVVGASGSHRSEDGQNARNTFEGTISDVMVFDSQLSTDGMAGLAGAADPAFGAAAAAAAVQADLMPAFQQLHHGSDE</sequence>
<dbReference type="Pfam" id="PF13385">
    <property type="entry name" value="Laminin_G_3"/>
    <property type="match status" value="1"/>
</dbReference>
<evidence type="ECO:0000313" key="2">
    <source>
        <dbReference type="Proteomes" id="UP000320593"/>
    </source>
</evidence>
<accession>A0A562TIB0</accession>
<protein>
    <submittedName>
        <fullName evidence="1">Concanavalin A-like lectin/glucanase superfamily protein</fullName>
    </submittedName>
</protein>
<dbReference type="Proteomes" id="UP000320593">
    <property type="component" value="Unassembled WGS sequence"/>
</dbReference>
<reference evidence="1 2" key="1">
    <citation type="submission" date="2019-07" db="EMBL/GenBank/DDBJ databases">
        <title>Genomic Encyclopedia of Archaeal and Bacterial Type Strains, Phase II (KMG-II): from individual species to whole genera.</title>
        <authorList>
            <person name="Goeker M."/>
        </authorList>
    </citation>
    <scope>NUCLEOTIDE SEQUENCE [LARGE SCALE GENOMIC DNA]</scope>
    <source>
        <strain evidence="1 2">ATCC BAA-252</strain>
    </source>
</reference>
<dbReference type="Gene3D" id="2.60.120.200">
    <property type="match status" value="1"/>
</dbReference>
<gene>
    <name evidence="1" type="ORF">JM93_00996</name>
</gene>
<dbReference type="RefSeq" id="WP_145340927.1">
    <property type="nucleotide sequence ID" value="NZ_VLLF01000001.1"/>
</dbReference>
<name>A0A562TIB0_9HYPH</name>
<proteinExistence type="predicted"/>
<feature type="non-terminal residue" evidence="1">
    <location>
        <position position="219"/>
    </location>
</feature>
<dbReference type="OrthoDB" id="9342475at2"/>
<dbReference type="AlphaFoldDB" id="A0A562TIB0"/>